<comment type="caution">
    <text evidence="4">The sequence shown here is derived from an EMBL/GenBank/DDBJ whole genome shotgun (WGS) entry which is preliminary data.</text>
</comment>
<feature type="domain" description="EAL" evidence="2">
    <location>
        <begin position="482"/>
        <end position="732"/>
    </location>
</feature>
<dbReference type="SUPFAM" id="SSF141868">
    <property type="entry name" value="EAL domain-like"/>
    <property type="match status" value="1"/>
</dbReference>
<dbReference type="STRING" id="1231623.Tasa_048_043"/>
<dbReference type="InterPro" id="IPR035919">
    <property type="entry name" value="EAL_sf"/>
</dbReference>
<dbReference type="SMART" id="SM00267">
    <property type="entry name" value="GGDEF"/>
    <property type="match status" value="1"/>
</dbReference>
<evidence type="ECO:0000313" key="4">
    <source>
        <dbReference type="EMBL" id="GAN55418.1"/>
    </source>
</evidence>
<dbReference type="Gene3D" id="3.20.20.450">
    <property type="entry name" value="EAL domain"/>
    <property type="match status" value="1"/>
</dbReference>
<feature type="transmembrane region" description="Helical" evidence="1">
    <location>
        <begin position="37"/>
        <end position="60"/>
    </location>
</feature>
<dbReference type="CDD" id="cd01948">
    <property type="entry name" value="EAL"/>
    <property type="match status" value="1"/>
</dbReference>
<dbReference type="CDD" id="cd01949">
    <property type="entry name" value="GGDEF"/>
    <property type="match status" value="1"/>
</dbReference>
<dbReference type="RefSeq" id="WP_084712350.1">
    <property type="nucleotide sequence ID" value="NZ_BALE01000048.1"/>
</dbReference>
<organism evidence="4 5">
    <name type="scientific">Tanticharoenia sakaeratensis NBRC 103193</name>
    <dbReference type="NCBI Taxonomy" id="1231623"/>
    <lineage>
        <taxon>Bacteria</taxon>
        <taxon>Pseudomonadati</taxon>
        <taxon>Pseudomonadota</taxon>
        <taxon>Alphaproteobacteria</taxon>
        <taxon>Acetobacterales</taxon>
        <taxon>Acetobacteraceae</taxon>
        <taxon>Tanticharoenia</taxon>
    </lineage>
</organism>
<feature type="transmembrane region" description="Helical" evidence="1">
    <location>
        <begin position="72"/>
        <end position="92"/>
    </location>
</feature>
<dbReference type="AlphaFoldDB" id="A0A0D6MQ50"/>
<proteinExistence type="predicted"/>
<feature type="transmembrane region" description="Helical" evidence="1">
    <location>
        <begin position="104"/>
        <end position="123"/>
    </location>
</feature>
<dbReference type="PROSITE" id="PS50883">
    <property type="entry name" value="EAL"/>
    <property type="match status" value="1"/>
</dbReference>
<dbReference type="InterPro" id="IPR001633">
    <property type="entry name" value="EAL_dom"/>
</dbReference>
<keyword evidence="1" id="KW-1133">Transmembrane helix</keyword>
<protein>
    <submittedName>
        <fullName evidence="4">Diguanylate cyclase/phosphodiesterase</fullName>
    </submittedName>
</protein>
<dbReference type="Proteomes" id="UP000032679">
    <property type="component" value="Unassembled WGS sequence"/>
</dbReference>
<keyword evidence="5" id="KW-1185">Reference proteome</keyword>
<dbReference type="PROSITE" id="PS50887">
    <property type="entry name" value="GGDEF"/>
    <property type="match status" value="1"/>
</dbReference>
<dbReference type="InterPro" id="IPR029787">
    <property type="entry name" value="Nucleotide_cyclase"/>
</dbReference>
<dbReference type="PANTHER" id="PTHR44757">
    <property type="entry name" value="DIGUANYLATE CYCLASE DGCP"/>
    <property type="match status" value="1"/>
</dbReference>
<evidence type="ECO:0000256" key="1">
    <source>
        <dbReference type="SAM" id="Phobius"/>
    </source>
</evidence>
<dbReference type="InterPro" id="IPR000160">
    <property type="entry name" value="GGDEF_dom"/>
</dbReference>
<sequence length="750" mass="80963">MMYRKPSRLSSMLSWRVVGSLARLAPAAVLPFVLPWRYLAASLPELMVLGAIGIARLIVLRREHRMGEQWRWSPLFQAVTGISWGILIVLIIRVDATWATSRSGLWLIGGLLIWLVSFGAAGVRPIGSGLFLGSLGALVTGVALWAYPEPSGLFGVLSVADTIGALVFGVSLGCWWVLQAPARFDAFSMPGLTVPLDWRTDTRGRLLAPSPDLADLLPGLALARGSGDPNASMTLSYALNAPHVPMPDDDAIQHRLDARRTFGDHLQRVVGVDGAARWLLVSGDPVMTGSRFDGFRGRVRDVTRVVSAHRDVARRSAFDPLTGLASREAFFDDLAAHCVDGTPHALILFAFSGFRAINTELSHQVGDWLIEVMAQRLVGAVDANAVIGRVSGNCFAVLQPIEPGGAILLADRFEAVLRAPCLIDGMRLTVRVATGVAIYPEQGDTPETLFRRADLALLMASDNLVSGPVLFTESLERDYVGEIRLGGELARAIDTGEIEIALQPILDAGTGVLFAAEVLLRWPRPDQQAIAPHRVIALAEATGQIEVLGSYILREACFVAAEWDTPMHISVNLSPQQLTGGRFVDDLRAILAETGLAPQYLLLEVTEGVFLGAGPDVRDQLEAIRAMGVALMLDDFGTGFSSLIYLRDFETDGIKLDAGFIRDLPDASRSRAIVEAVQKLTCDLGMQLIAEGVETRAQSDWLLQHGIALQQGYYFAKPCTPEDFQVRLAHARTLVAGTTAPADPAPQSGT</sequence>
<dbReference type="NCBIfam" id="TIGR00254">
    <property type="entry name" value="GGDEF"/>
    <property type="match status" value="1"/>
</dbReference>
<dbReference type="OrthoDB" id="9793210at2"/>
<dbReference type="SUPFAM" id="SSF55073">
    <property type="entry name" value="Nucleotide cyclase"/>
    <property type="match status" value="1"/>
</dbReference>
<keyword evidence="1" id="KW-0472">Membrane</keyword>
<name>A0A0D6MQ50_9PROT</name>
<feature type="domain" description="GGDEF" evidence="3">
    <location>
        <begin position="342"/>
        <end position="474"/>
    </location>
</feature>
<dbReference type="EMBL" id="BALE01000048">
    <property type="protein sequence ID" value="GAN55418.1"/>
    <property type="molecule type" value="Genomic_DNA"/>
</dbReference>
<dbReference type="InterPro" id="IPR043128">
    <property type="entry name" value="Rev_trsase/Diguanyl_cyclase"/>
</dbReference>
<keyword evidence="1" id="KW-0812">Transmembrane</keyword>
<evidence type="ECO:0000259" key="3">
    <source>
        <dbReference type="PROSITE" id="PS50887"/>
    </source>
</evidence>
<feature type="transmembrane region" description="Helical" evidence="1">
    <location>
        <begin position="130"/>
        <end position="147"/>
    </location>
</feature>
<reference evidence="4 5" key="1">
    <citation type="submission" date="2012-10" db="EMBL/GenBank/DDBJ databases">
        <title>Genome sequencing of Tanticharoenia sakaeratensis NBRC 103193.</title>
        <authorList>
            <person name="Azuma Y."/>
            <person name="Hadano H."/>
            <person name="Hirakawa H."/>
            <person name="Matsushita K."/>
        </authorList>
    </citation>
    <scope>NUCLEOTIDE SEQUENCE [LARGE SCALE GENOMIC DNA]</scope>
    <source>
        <strain evidence="4 5">NBRC 103193</strain>
    </source>
</reference>
<dbReference type="Pfam" id="PF00563">
    <property type="entry name" value="EAL"/>
    <property type="match status" value="1"/>
</dbReference>
<gene>
    <name evidence="4" type="ORF">Tasa_048_043</name>
</gene>
<dbReference type="InterPro" id="IPR052155">
    <property type="entry name" value="Biofilm_reg_signaling"/>
</dbReference>
<evidence type="ECO:0000259" key="2">
    <source>
        <dbReference type="PROSITE" id="PS50883"/>
    </source>
</evidence>
<accession>A0A0D6MQ50</accession>
<dbReference type="SMART" id="SM00052">
    <property type="entry name" value="EAL"/>
    <property type="match status" value="1"/>
</dbReference>
<dbReference type="Gene3D" id="3.30.70.270">
    <property type="match status" value="1"/>
</dbReference>
<evidence type="ECO:0000313" key="5">
    <source>
        <dbReference type="Proteomes" id="UP000032679"/>
    </source>
</evidence>
<dbReference type="Pfam" id="PF00990">
    <property type="entry name" value="GGDEF"/>
    <property type="match status" value="1"/>
</dbReference>
<dbReference type="PANTHER" id="PTHR44757:SF2">
    <property type="entry name" value="BIOFILM ARCHITECTURE MAINTENANCE PROTEIN MBAA"/>
    <property type="match status" value="1"/>
</dbReference>